<protein>
    <submittedName>
        <fullName evidence="1">Glycosyltransferase</fullName>
    </submittedName>
</protein>
<proteinExistence type="predicted"/>
<dbReference type="Gene3D" id="3.40.50.2000">
    <property type="entry name" value="Glycogen Phosphorylase B"/>
    <property type="match status" value="2"/>
</dbReference>
<sequence length="340" mass="39284">MNVLIIGSNRIPSYKIGIEQPLRHLAKSGDCRFSVKNDDEAQISDLLAADIAIFIRTVSEEAYRFLELAREMGKKTVYVIDDHFLALSPTTDVGRYYNDPGKRNVYIRFLKNADIVKVASDFFAEHLRNHFNPNKIVCFPGSVDFSILSKSEKTEEVEKDGNEDRIVIGYEGGRKQAAFEPVSKALRRIIRKYEDRIRIEFYGFAPEGFENKPHVRVYPYENDYPRFLKRLYGANWDIGLAPLEPTLFHDCKSNNKFREYSACGIVGIYSDSPVYKSWVKNKENGLLAGASAREWQEAMEELIERPELLKRLRNNAMRTAKENFTVETCAERWRKQILQG</sequence>
<comment type="caution">
    <text evidence="1">The sequence shown here is derived from an EMBL/GenBank/DDBJ whole genome shotgun (WGS) entry which is preliminary data.</text>
</comment>
<keyword evidence="2" id="KW-1185">Reference proteome</keyword>
<dbReference type="Proteomes" id="UP000535838">
    <property type="component" value="Unassembled WGS sequence"/>
</dbReference>
<gene>
    <name evidence="1" type="ORF">H7B67_17280</name>
</gene>
<accession>A0A841SZ16</accession>
<evidence type="ECO:0000313" key="1">
    <source>
        <dbReference type="EMBL" id="MBB6635876.1"/>
    </source>
</evidence>
<dbReference type="SUPFAM" id="SSF53756">
    <property type="entry name" value="UDP-Glycosyltransferase/glycogen phosphorylase"/>
    <property type="match status" value="1"/>
</dbReference>
<dbReference type="GO" id="GO:0016740">
    <property type="term" value="F:transferase activity"/>
    <property type="evidence" value="ECO:0007669"/>
    <property type="project" value="UniProtKB-KW"/>
</dbReference>
<organism evidence="1 2">
    <name type="scientific">Cohnella thailandensis</name>
    <dbReference type="NCBI Taxonomy" id="557557"/>
    <lineage>
        <taxon>Bacteria</taxon>
        <taxon>Bacillati</taxon>
        <taxon>Bacillota</taxon>
        <taxon>Bacilli</taxon>
        <taxon>Bacillales</taxon>
        <taxon>Paenibacillaceae</taxon>
        <taxon>Cohnella</taxon>
    </lineage>
</organism>
<dbReference type="RefSeq" id="WP_185121112.1">
    <property type="nucleotide sequence ID" value="NZ_JACJVQ010000015.1"/>
</dbReference>
<evidence type="ECO:0000313" key="2">
    <source>
        <dbReference type="Proteomes" id="UP000535838"/>
    </source>
</evidence>
<keyword evidence="1" id="KW-0808">Transferase</keyword>
<dbReference type="AlphaFoldDB" id="A0A841SZ16"/>
<dbReference type="EMBL" id="JACJVQ010000015">
    <property type="protein sequence ID" value="MBB6635876.1"/>
    <property type="molecule type" value="Genomic_DNA"/>
</dbReference>
<reference evidence="1 2" key="1">
    <citation type="submission" date="2020-08" db="EMBL/GenBank/DDBJ databases">
        <title>Cohnella phylogeny.</title>
        <authorList>
            <person name="Dunlap C."/>
        </authorList>
    </citation>
    <scope>NUCLEOTIDE SEQUENCE [LARGE SCALE GENOMIC DNA]</scope>
    <source>
        <strain evidence="1 2">DSM 25241</strain>
    </source>
</reference>
<name>A0A841SZ16_9BACL</name>